<evidence type="ECO:0000256" key="2">
    <source>
        <dbReference type="ARBA" id="ARBA00022694"/>
    </source>
</evidence>
<comment type="function">
    <text evidence="6">Exhibits a very high intrinsic GTPase hydrolysis rate. Involved in the addition of a carboxymethylaminomethyl (cmnm) group at the wobble position (U34) of certain tRNAs, forming tRNA-cmnm(5)s(2)U34.</text>
</comment>
<dbReference type="SUPFAM" id="SSF52540">
    <property type="entry name" value="P-loop containing nucleoside triphosphate hydrolases"/>
    <property type="match status" value="1"/>
</dbReference>
<feature type="binding site" evidence="6">
    <location>
        <position position="250"/>
    </location>
    <ligand>
        <name>K(+)</name>
        <dbReference type="ChEBI" id="CHEBI:29103"/>
    </ligand>
</feature>
<feature type="binding site" evidence="6">
    <location>
        <begin position="358"/>
        <end position="360"/>
    </location>
    <ligand>
        <name>GTP</name>
        <dbReference type="ChEBI" id="CHEBI:37565"/>
    </ligand>
</feature>
<proteinExistence type="inferred from homology"/>
<evidence type="ECO:0000256" key="5">
    <source>
        <dbReference type="ARBA" id="ARBA00023134"/>
    </source>
</evidence>
<comment type="subcellular location">
    <subcellularLocation>
        <location evidence="6">Cytoplasm</location>
    </subcellularLocation>
</comment>
<dbReference type="InterPro" id="IPR018948">
    <property type="entry name" value="GTP-bd_TrmE_N"/>
</dbReference>
<dbReference type="Proteomes" id="UP001220225">
    <property type="component" value="Unassembled WGS sequence"/>
</dbReference>
<dbReference type="InterPro" id="IPR025867">
    <property type="entry name" value="MnmE_helical"/>
</dbReference>
<feature type="binding site" evidence="6">
    <location>
        <position position="230"/>
    </location>
    <ligand>
        <name>Mg(2+)</name>
        <dbReference type="ChEBI" id="CHEBI:18420"/>
    </ligand>
</feature>
<evidence type="ECO:0000256" key="6">
    <source>
        <dbReference type="HAMAP-Rule" id="MF_00379"/>
    </source>
</evidence>
<protein>
    <recommendedName>
        <fullName evidence="6">tRNA modification GTPase MnmE</fullName>
        <ecNumber evidence="6">3.6.-.-</ecNumber>
    </recommendedName>
</protein>
<dbReference type="InterPro" id="IPR004520">
    <property type="entry name" value="GTPase_MnmE"/>
</dbReference>
<comment type="cofactor">
    <cofactor evidence="6">
        <name>K(+)</name>
        <dbReference type="ChEBI" id="CHEBI:29103"/>
    </cofactor>
    <text evidence="6">Binds 1 potassium ion per subunit.</text>
</comment>
<dbReference type="EMBL" id="JAQRFN010000008">
    <property type="protein sequence ID" value="MDC9596902.1"/>
    <property type="molecule type" value="Genomic_DNA"/>
</dbReference>
<dbReference type="InterPro" id="IPR027417">
    <property type="entry name" value="P-loop_NTPase"/>
</dbReference>
<feature type="binding site" evidence="6">
    <location>
        <position position="251"/>
    </location>
    <ligand>
        <name>Mg(2+)</name>
        <dbReference type="ChEBI" id="CHEBI:18420"/>
    </ligand>
</feature>
<feature type="binding site" evidence="6">
    <location>
        <position position="247"/>
    </location>
    <ligand>
        <name>K(+)</name>
        <dbReference type="ChEBI" id="CHEBI:29103"/>
    </ligand>
</feature>
<dbReference type="InterPro" id="IPR005225">
    <property type="entry name" value="Small_GTP-bd"/>
</dbReference>
<comment type="subunit">
    <text evidence="6">Homodimer. Heterotetramer of two MnmE and two MnmG subunits.</text>
</comment>
<comment type="caution">
    <text evidence="6">Lacks conserved residue(s) required for the propagation of feature annotation.</text>
</comment>
<gene>
    <name evidence="6 9" type="primary">mnmE</name>
    <name evidence="6" type="synonym">trmE</name>
    <name evidence="9" type="ORF">PSI14_08465</name>
</gene>
<evidence type="ECO:0000313" key="9">
    <source>
        <dbReference type="EMBL" id="MDC9596902.1"/>
    </source>
</evidence>
<reference evidence="9 10" key="1">
    <citation type="submission" date="2023-02" db="EMBL/GenBank/DDBJ databases">
        <title>Entomopathogenic bacteria.</title>
        <authorList>
            <person name="Machado R.A."/>
        </authorList>
    </citation>
    <scope>NUCLEOTIDE SEQUENCE [LARGE SCALE GENOMIC DNA]</scope>
    <source>
        <strain evidence="9 10">XENO-2</strain>
    </source>
</reference>
<feature type="binding site" evidence="6">
    <location>
        <begin position="270"/>
        <end position="273"/>
    </location>
    <ligand>
        <name>GTP</name>
        <dbReference type="ChEBI" id="CHEBI:37565"/>
    </ligand>
</feature>
<dbReference type="HAMAP" id="MF_00379">
    <property type="entry name" value="GTPase_MnmE"/>
    <property type="match status" value="1"/>
</dbReference>
<keyword evidence="6 9" id="KW-0378">Hydrolase</keyword>
<sequence>MNTTDTIVAQATPPGRGGVGILRISGRKAAEIAQVVLGKRPKPRYADYLPFRDADGSVLDQGIALYFPGPNSFTGEDVLELQGHGGPVILDLLLKRILAISGVRIANPGEFSERAFLNDKLDLAQAEAIADLIDASSEQAARSAMNSLQGTFSNQVHQMVEELTNLRIYVEAAIDFPDEEIDFLSDGKIEAKLDEVIAELDQVRSQARQGSLLREGMKVVIAGRPNAGKSSLLNALAGREAAIVTDIAGTTRDVLREHIHIDGMPLHVIDTAGLREASDEVERIGIERAWQEIEQADRVLFMVDSATTDAIEPAQIWPEFMTKLPESLPITVIRNKTDMTGEEIGISEINGYTLIRLSARDGKGVDSLRDHLKETIGFNSNTEGGFLARRRHLQALNTAAEHLQEGHQQLVFARSGELLAEELRLAQQALSEITGEFTSDDLLGRIFSSFCIGK</sequence>
<dbReference type="InterPro" id="IPR027368">
    <property type="entry name" value="MnmE_dom2"/>
</dbReference>
<dbReference type="Gene3D" id="3.40.50.300">
    <property type="entry name" value="P-loop containing nucleotide triphosphate hydrolases"/>
    <property type="match status" value="1"/>
</dbReference>
<keyword evidence="6" id="KW-0460">Magnesium</keyword>
<evidence type="ECO:0000256" key="4">
    <source>
        <dbReference type="ARBA" id="ARBA00022958"/>
    </source>
</evidence>
<name>A0ABT5LR55_9GAMM</name>
<feature type="binding site" evidence="6">
    <location>
        <begin position="226"/>
        <end position="231"/>
    </location>
    <ligand>
        <name>GTP</name>
        <dbReference type="ChEBI" id="CHEBI:37565"/>
    </ligand>
</feature>
<dbReference type="RefSeq" id="WP_273575499.1">
    <property type="nucleotide sequence ID" value="NZ_JAQRFN010000008.1"/>
</dbReference>
<dbReference type="EC" id="3.6.-.-" evidence="6"/>
<dbReference type="NCBIfam" id="NF003661">
    <property type="entry name" value="PRK05291.1-3"/>
    <property type="match status" value="1"/>
</dbReference>
<feature type="binding site" evidence="6">
    <location>
        <position position="454"/>
    </location>
    <ligand>
        <name>(6S)-5-formyl-5,6,7,8-tetrahydrofolate</name>
        <dbReference type="ChEBI" id="CHEBI:57457"/>
    </ligand>
</feature>
<feature type="binding site" evidence="6">
    <location>
        <begin position="245"/>
        <end position="251"/>
    </location>
    <ligand>
        <name>GTP</name>
        <dbReference type="ChEBI" id="CHEBI:37565"/>
    </ligand>
</feature>
<comment type="similarity">
    <text evidence="1 6 7">Belongs to the TRAFAC class TrmE-Era-EngA-EngB-Septin-like GTPase superfamily. TrmE GTPase family.</text>
</comment>
<dbReference type="GO" id="GO:0016787">
    <property type="term" value="F:hydrolase activity"/>
    <property type="evidence" value="ECO:0007669"/>
    <property type="project" value="UniProtKB-KW"/>
</dbReference>
<evidence type="ECO:0000256" key="7">
    <source>
        <dbReference type="RuleBase" id="RU003313"/>
    </source>
</evidence>
<feature type="binding site" evidence="6">
    <location>
        <position position="226"/>
    </location>
    <ligand>
        <name>K(+)</name>
        <dbReference type="ChEBI" id="CHEBI:29103"/>
    </ligand>
</feature>
<keyword evidence="3 6" id="KW-0547">Nucleotide-binding</keyword>
<keyword evidence="10" id="KW-1185">Reference proteome</keyword>
<dbReference type="NCBIfam" id="TIGR00231">
    <property type="entry name" value="small_GTP"/>
    <property type="match status" value="1"/>
</dbReference>
<dbReference type="CDD" id="cd04164">
    <property type="entry name" value="trmE"/>
    <property type="match status" value="1"/>
</dbReference>
<accession>A0ABT5LR55</accession>
<dbReference type="PROSITE" id="PS51709">
    <property type="entry name" value="G_TRME"/>
    <property type="match status" value="1"/>
</dbReference>
<dbReference type="Pfam" id="PF10396">
    <property type="entry name" value="TrmE_N"/>
    <property type="match status" value="1"/>
</dbReference>
<feature type="domain" description="TrmE-type G" evidence="8">
    <location>
        <begin position="216"/>
        <end position="377"/>
    </location>
</feature>
<keyword evidence="6" id="KW-0479">Metal-binding</keyword>
<dbReference type="Gene3D" id="1.20.120.430">
    <property type="entry name" value="tRNA modification GTPase MnmE domain 2"/>
    <property type="match status" value="1"/>
</dbReference>
<dbReference type="InterPro" id="IPR031168">
    <property type="entry name" value="G_TrmE"/>
</dbReference>
<organism evidence="9 10">
    <name type="scientific">Xenorhabdus anantnagensis</name>
    <dbReference type="NCBI Taxonomy" id="3025875"/>
    <lineage>
        <taxon>Bacteria</taxon>
        <taxon>Pseudomonadati</taxon>
        <taxon>Pseudomonadota</taxon>
        <taxon>Gammaproteobacteria</taxon>
        <taxon>Enterobacterales</taxon>
        <taxon>Morganellaceae</taxon>
        <taxon>Xenorhabdus</taxon>
    </lineage>
</organism>
<feature type="binding site" evidence="6">
    <location>
        <position position="245"/>
    </location>
    <ligand>
        <name>K(+)</name>
        <dbReference type="ChEBI" id="CHEBI:29103"/>
    </ligand>
</feature>
<dbReference type="InterPro" id="IPR027266">
    <property type="entry name" value="TrmE/GcvT-like"/>
</dbReference>
<dbReference type="Pfam" id="PF01926">
    <property type="entry name" value="MMR_HSR1"/>
    <property type="match status" value="1"/>
</dbReference>
<keyword evidence="6" id="KW-0963">Cytoplasm</keyword>
<keyword evidence="5 6" id="KW-0342">GTP-binding</keyword>
<dbReference type="InterPro" id="IPR006073">
    <property type="entry name" value="GTP-bd"/>
</dbReference>
<dbReference type="PANTHER" id="PTHR42714:SF2">
    <property type="entry name" value="TRNA MODIFICATION GTPASE GTPBP3, MITOCHONDRIAL"/>
    <property type="match status" value="1"/>
</dbReference>
<dbReference type="NCBIfam" id="TIGR00450">
    <property type="entry name" value="mnmE_trmE_thdF"/>
    <property type="match status" value="1"/>
</dbReference>
<dbReference type="Gene3D" id="3.30.1360.120">
    <property type="entry name" value="Probable tRNA modification gtpase trme, domain 1"/>
    <property type="match status" value="1"/>
</dbReference>
<dbReference type="Pfam" id="PF12631">
    <property type="entry name" value="MnmE_helical"/>
    <property type="match status" value="1"/>
</dbReference>
<keyword evidence="4 6" id="KW-0630">Potassium</keyword>
<dbReference type="SUPFAM" id="SSF116878">
    <property type="entry name" value="TrmE connector domain"/>
    <property type="match status" value="1"/>
</dbReference>
<feature type="binding site" evidence="6">
    <location>
        <position position="23"/>
    </location>
    <ligand>
        <name>(6S)-5-formyl-5,6,7,8-tetrahydrofolate</name>
        <dbReference type="ChEBI" id="CHEBI:57457"/>
    </ligand>
</feature>
<evidence type="ECO:0000313" key="10">
    <source>
        <dbReference type="Proteomes" id="UP001220225"/>
    </source>
</evidence>
<evidence type="ECO:0000256" key="3">
    <source>
        <dbReference type="ARBA" id="ARBA00022741"/>
    </source>
</evidence>
<feature type="binding site" evidence="6">
    <location>
        <position position="80"/>
    </location>
    <ligand>
        <name>(6S)-5-formyl-5,6,7,8-tetrahydrofolate</name>
        <dbReference type="ChEBI" id="CHEBI:57457"/>
    </ligand>
</feature>
<dbReference type="CDD" id="cd14858">
    <property type="entry name" value="TrmE_N"/>
    <property type="match status" value="1"/>
</dbReference>
<evidence type="ECO:0000256" key="1">
    <source>
        <dbReference type="ARBA" id="ARBA00011043"/>
    </source>
</evidence>
<comment type="caution">
    <text evidence="9">The sequence shown here is derived from an EMBL/GenBank/DDBJ whole genome shotgun (WGS) entry which is preliminary data.</text>
</comment>
<evidence type="ECO:0000259" key="8">
    <source>
        <dbReference type="PROSITE" id="PS51709"/>
    </source>
</evidence>
<dbReference type="PANTHER" id="PTHR42714">
    <property type="entry name" value="TRNA MODIFICATION GTPASE GTPBP3"/>
    <property type="match status" value="1"/>
</dbReference>
<keyword evidence="2 6" id="KW-0819">tRNA processing</keyword>
<feature type="binding site" evidence="6">
    <location>
        <position position="120"/>
    </location>
    <ligand>
        <name>(6S)-5-formyl-5,6,7,8-tetrahydrofolate</name>
        <dbReference type="ChEBI" id="CHEBI:57457"/>
    </ligand>
</feature>